<dbReference type="EMBL" id="CAEZYR010000015">
    <property type="protein sequence ID" value="CAB4733084.1"/>
    <property type="molecule type" value="Genomic_DNA"/>
</dbReference>
<organism evidence="1">
    <name type="scientific">freshwater metagenome</name>
    <dbReference type="NCBI Taxonomy" id="449393"/>
    <lineage>
        <taxon>unclassified sequences</taxon>
        <taxon>metagenomes</taxon>
        <taxon>ecological metagenomes</taxon>
    </lineage>
</organism>
<evidence type="ECO:0000313" key="1">
    <source>
        <dbReference type="EMBL" id="CAB4733084.1"/>
    </source>
</evidence>
<name>A0A6J6SDX4_9ZZZZ</name>
<dbReference type="GO" id="GO:0005975">
    <property type="term" value="P:carbohydrate metabolic process"/>
    <property type="evidence" value="ECO:0007669"/>
    <property type="project" value="InterPro"/>
</dbReference>
<dbReference type="InterPro" id="IPR012341">
    <property type="entry name" value="6hp_glycosidase-like_sf"/>
</dbReference>
<dbReference type="InterPro" id="IPR008928">
    <property type="entry name" value="6-hairpin_glycosidase_sf"/>
</dbReference>
<proteinExistence type="predicted"/>
<gene>
    <name evidence="1" type="ORF">UFOPK2754_00616</name>
</gene>
<dbReference type="Gene3D" id="1.50.10.10">
    <property type="match status" value="1"/>
</dbReference>
<sequence length="354" mass="38808">MSSFDVPGILHADELAATVDAIAALQLPSGMIPWFPGGHADPWNHVEAAMALLVGGRRAAAERAYEWLVAMQRPDGAWHHYYLADRVEQDKLEANVTAYIATGVWHHWLITGDRGFLETMWPAVKAAFGFVLDLQTPRGEIIWARHPDGTPWSFALLTGSSSICHSLRCALAIAHELGKERPDWELSLESLAEVIRTRPDGAFAPKNRWAMDWYYPVLSGVIAGDDARAHLAARRDTFILPGHGVKCVSDRPWVTAAETCELAIAELGLGYDEQARELFTWAQQMRVDDGRYWTGTVYPENVHFPEGEMSAYTAAAIVLCADAIAGATPASGLFSRHTSLPAVAAAGEDLTLEH</sequence>
<accession>A0A6J6SDX4</accession>
<reference evidence="1" key="1">
    <citation type="submission" date="2020-05" db="EMBL/GenBank/DDBJ databases">
        <authorList>
            <person name="Chiriac C."/>
            <person name="Salcher M."/>
            <person name="Ghai R."/>
            <person name="Kavagutti S V."/>
        </authorList>
    </citation>
    <scope>NUCLEOTIDE SEQUENCE</scope>
</reference>
<protein>
    <submittedName>
        <fullName evidence="1">Unannotated protein</fullName>
    </submittedName>
</protein>
<dbReference type="SUPFAM" id="SSF48208">
    <property type="entry name" value="Six-hairpin glycosidases"/>
    <property type="match status" value="1"/>
</dbReference>
<dbReference type="AlphaFoldDB" id="A0A6J6SDX4"/>